<proteinExistence type="inferred from homology"/>
<comment type="caution">
    <text evidence="6">The sequence shown here is derived from an EMBL/GenBank/DDBJ whole genome shotgun (WGS) entry which is preliminary data.</text>
</comment>
<sequence>MYLFFPAHRSIAVLEDELGVSLFERNGRNIFLNQYGRIFLERATAALNEIEKGKQEITSMINPSSGVISLGFLHMLGVDLIPSLLSSFRKQYPDIQFELQQCTNHELMAHILNGDHDFGITTPELVTNSCLWHLLLKADLFLAVPNNHKWAEKSSISLDEIHNESYIGLKQSCGIGFTVNKLFEDKQIKPDIVLQADELDTVAGLVSAGFGVALLPKTRALLNHPLVWLKVTEPACEVSIGLVWKEERPLTPVAKSFLEFIRNQYPLIDNN</sequence>
<dbReference type="Gene3D" id="1.10.10.10">
    <property type="entry name" value="Winged helix-like DNA-binding domain superfamily/Winged helix DNA-binding domain"/>
    <property type="match status" value="1"/>
</dbReference>
<dbReference type="InterPro" id="IPR005119">
    <property type="entry name" value="LysR_subst-bd"/>
</dbReference>
<dbReference type="SUPFAM" id="SSF53850">
    <property type="entry name" value="Periplasmic binding protein-like II"/>
    <property type="match status" value="1"/>
</dbReference>
<evidence type="ECO:0000259" key="5">
    <source>
        <dbReference type="PROSITE" id="PS50931"/>
    </source>
</evidence>
<keyword evidence="3" id="KW-0238">DNA-binding</keyword>
<dbReference type="PANTHER" id="PTHR30419:SF28">
    <property type="entry name" value="HTH-TYPE TRANSCRIPTIONAL REGULATOR BSDA"/>
    <property type="match status" value="1"/>
</dbReference>
<gene>
    <name evidence="6" type="ORF">KHA97_18875</name>
</gene>
<dbReference type="InterPro" id="IPR036390">
    <property type="entry name" value="WH_DNA-bd_sf"/>
</dbReference>
<keyword evidence="7" id="KW-1185">Reference proteome</keyword>
<evidence type="ECO:0000256" key="3">
    <source>
        <dbReference type="ARBA" id="ARBA00023125"/>
    </source>
</evidence>
<dbReference type="Gene3D" id="3.40.190.290">
    <property type="match status" value="1"/>
</dbReference>
<dbReference type="GO" id="GO:0003677">
    <property type="term" value="F:DNA binding"/>
    <property type="evidence" value="ECO:0007669"/>
    <property type="project" value="UniProtKB-KW"/>
</dbReference>
<evidence type="ECO:0000313" key="6">
    <source>
        <dbReference type="EMBL" id="MBS4197121.1"/>
    </source>
</evidence>
<dbReference type="SUPFAM" id="SSF46785">
    <property type="entry name" value="Winged helix' DNA-binding domain"/>
    <property type="match status" value="1"/>
</dbReference>
<dbReference type="Proteomes" id="UP000681414">
    <property type="component" value="Unassembled WGS sequence"/>
</dbReference>
<dbReference type="PROSITE" id="PS50931">
    <property type="entry name" value="HTH_LYSR"/>
    <property type="match status" value="1"/>
</dbReference>
<dbReference type="InterPro" id="IPR000847">
    <property type="entry name" value="LysR_HTH_N"/>
</dbReference>
<dbReference type="GO" id="GO:0005829">
    <property type="term" value="C:cytosol"/>
    <property type="evidence" value="ECO:0007669"/>
    <property type="project" value="TreeGrafter"/>
</dbReference>
<organism evidence="6 7">
    <name type="scientific">Lederbergia citri</name>
    <dbReference type="NCBI Taxonomy" id="2833580"/>
    <lineage>
        <taxon>Bacteria</taxon>
        <taxon>Bacillati</taxon>
        <taxon>Bacillota</taxon>
        <taxon>Bacilli</taxon>
        <taxon>Bacillales</taxon>
        <taxon>Bacillaceae</taxon>
        <taxon>Lederbergia</taxon>
    </lineage>
</organism>
<dbReference type="PANTHER" id="PTHR30419">
    <property type="entry name" value="HTH-TYPE TRANSCRIPTIONAL REGULATOR YBHD"/>
    <property type="match status" value="1"/>
</dbReference>
<accession>A0A942YK95</accession>
<dbReference type="GO" id="GO:0003700">
    <property type="term" value="F:DNA-binding transcription factor activity"/>
    <property type="evidence" value="ECO:0007669"/>
    <property type="project" value="InterPro"/>
</dbReference>
<comment type="similarity">
    <text evidence="1">Belongs to the LysR transcriptional regulatory family.</text>
</comment>
<evidence type="ECO:0000256" key="1">
    <source>
        <dbReference type="ARBA" id="ARBA00009437"/>
    </source>
</evidence>
<evidence type="ECO:0000256" key="2">
    <source>
        <dbReference type="ARBA" id="ARBA00023015"/>
    </source>
</evidence>
<dbReference type="AlphaFoldDB" id="A0A942YK95"/>
<reference evidence="6 7" key="1">
    <citation type="submission" date="2021-05" db="EMBL/GenBank/DDBJ databases">
        <title>Novel Bacillus species.</title>
        <authorList>
            <person name="Liu G."/>
        </authorList>
    </citation>
    <scope>NUCLEOTIDE SEQUENCE [LARGE SCALE GENOMIC DNA]</scope>
    <source>
        <strain evidence="7">FJAT-49780</strain>
    </source>
</reference>
<protein>
    <submittedName>
        <fullName evidence="6">LysR family transcriptional regulator</fullName>
    </submittedName>
</protein>
<feature type="domain" description="HTH lysR-type" evidence="5">
    <location>
        <begin position="8"/>
        <end position="33"/>
    </location>
</feature>
<dbReference type="InterPro" id="IPR050950">
    <property type="entry name" value="HTH-type_LysR_regulators"/>
</dbReference>
<name>A0A942YK95_9BACI</name>
<dbReference type="EMBL" id="JAGYPG010000003">
    <property type="protein sequence ID" value="MBS4197121.1"/>
    <property type="molecule type" value="Genomic_DNA"/>
</dbReference>
<keyword evidence="2" id="KW-0805">Transcription regulation</keyword>
<evidence type="ECO:0000313" key="7">
    <source>
        <dbReference type="Proteomes" id="UP000681414"/>
    </source>
</evidence>
<evidence type="ECO:0000256" key="4">
    <source>
        <dbReference type="ARBA" id="ARBA00023163"/>
    </source>
</evidence>
<dbReference type="Pfam" id="PF03466">
    <property type="entry name" value="LysR_substrate"/>
    <property type="match status" value="1"/>
</dbReference>
<keyword evidence="4" id="KW-0804">Transcription</keyword>
<dbReference type="InterPro" id="IPR036388">
    <property type="entry name" value="WH-like_DNA-bd_sf"/>
</dbReference>
<dbReference type="RefSeq" id="WP_213126305.1">
    <property type="nucleotide sequence ID" value="NZ_JAGYPG010000003.1"/>
</dbReference>